<evidence type="ECO:0000313" key="1">
    <source>
        <dbReference type="EMBL" id="GBR72815.1"/>
    </source>
</evidence>
<dbReference type="Proteomes" id="UP000269352">
    <property type="component" value="Unassembled WGS sequence"/>
</dbReference>
<dbReference type="AlphaFoldDB" id="A0A388T8F3"/>
<protein>
    <submittedName>
        <fullName evidence="1">Uncharacterized protein</fullName>
    </submittedName>
</protein>
<name>A0A388T8F3_TERA1</name>
<reference evidence="1 2" key="1">
    <citation type="journal article" date="2019" name="ISME J.">
        <title>Genome analyses of uncultured TG2/ZB3 bacteria in 'Margulisbacteria' specifically attached to ectosymbiotic spirochetes of protists in the termite gut.</title>
        <authorList>
            <person name="Utami Y.D."/>
            <person name="Kuwahara H."/>
            <person name="Igai K."/>
            <person name="Murakami T."/>
            <person name="Sugaya K."/>
            <person name="Morikawa T."/>
            <person name="Nagura Y."/>
            <person name="Yuki M."/>
            <person name="Deevong P."/>
            <person name="Inoue T."/>
            <person name="Kihara K."/>
            <person name="Lo N."/>
            <person name="Yamada A."/>
            <person name="Ohkuma M."/>
            <person name="Hongoh Y."/>
        </authorList>
    </citation>
    <scope>NUCLEOTIDE SEQUENCE [LARGE SCALE GENOMIC DNA]</scope>
    <source>
        <strain evidence="1">NkOx7-01</strain>
    </source>
</reference>
<sequence length="140" mass="15764">MCGSPSLVGSYANNYKRSNPANYSTYPAEVFGSAGTQTSAYAKPDAQADYNANMDYMNNWITETNTRLAAEQAAEAQRRYFDEQLKITKEKQEKDEADALALRKDTILKLRKQMGIFNPSMKNPWGSRAGYYNPAYSAQF</sequence>
<organism evidence="1 2">
    <name type="scientific">Termititenax aidoneus</name>
    <dbReference type="NCBI Taxonomy" id="2218524"/>
    <lineage>
        <taxon>Bacteria</taxon>
        <taxon>Bacillati</taxon>
        <taxon>Candidatus Margulisiibacteriota</taxon>
        <taxon>Candidatus Termititenacia</taxon>
        <taxon>Candidatus Termititenacales</taxon>
        <taxon>Candidatus Termititenacaceae</taxon>
        <taxon>Candidatus Termititenax</taxon>
    </lineage>
</organism>
<proteinExistence type="predicted"/>
<accession>A0A388T8F3</accession>
<comment type="caution">
    <text evidence="1">The sequence shown here is derived from an EMBL/GenBank/DDBJ whole genome shotgun (WGS) entry which is preliminary data.</text>
</comment>
<evidence type="ECO:0000313" key="2">
    <source>
        <dbReference type="Proteomes" id="UP000269352"/>
    </source>
</evidence>
<dbReference type="EMBL" id="BGZN01000002">
    <property type="protein sequence ID" value="GBR72815.1"/>
    <property type="molecule type" value="Genomic_DNA"/>
</dbReference>
<gene>
    <name evidence="1" type="ORF">NO1_0279</name>
</gene>
<keyword evidence="2" id="KW-1185">Reference proteome</keyword>